<dbReference type="Pfam" id="PF01551">
    <property type="entry name" value="Peptidase_M23"/>
    <property type="match status" value="1"/>
</dbReference>
<organism evidence="3 4">
    <name type="scientific">Ornithinibacillus bavariensis</name>
    <dbReference type="NCBI Taxonomy" id="545502"/>
    <lineage>
        <taxon>Bacteria</taxon>
        <taxon>Bacillati</taxon>
        <taxon>Bacillota</taxon>
        <taxon>Bacilli</taxon>
        <taxon>Bacillales</taxon>
        <taxon>Bacillaceae</taxon>
        <taxon>Ornithinibacillus</taxon>
    </lineage>
</organism>
<dbReference type="PANTHER" id="PTHR21666:SF289">
    <property type="entry name" value="L-ALA--D-GLU ENDOPEPTIDASE"/>
    <property type="match status" value="1"/>
</dbReference>
<evidence type="ECO:0000259" key="2">
    <source>
        <dbReference type="Pfam" id="PF01551"/>
    </source>
</evidence>
<dbReference type="InterPro" id="IPR011055">
    <property type="entry name" value="Dup_hybrid_motif"/>
</dbReference>
<keyword evidence="1" id="KW-0732">Signal</keyword>
<keyword evidence="4" id="KW-1185">Reference proteome</keyword>
<comment type="caution">
    <text evidence="3">The sequence shown here is derived from an EMBL/GenBank/DDBJ whole genome shotgun (WGS) entry which is preliminary data.</text>
</comment>
<dbReference type="SUPFAM" id="SSF51261">
    <property type="entry name" value="Duplicated hybrid motif"/>
    <property type="match status" value="1"/>
</dbReference>
<dbReference type="GO" id="GO:0004222">
    <property type="term" value="F:metalloendopeptidase activity"/>
    <property type="evidence" value="ECO:0007669"/>
    <property type="project" value="TreeGrafter"/>
</dbReference>
<protein>
    <submittedName>
        <fullName evidence="3">L-Ala--D-Glu endopeptidase</fullName>
    </submittedName>
</protein>
<dbReference type="EMBL" id="BORP01000008">
    <property type="protein sequence ID" value="GIO28637.1"/>
    <property type="molecule type" value="Genomic_DNA"/>
</dbReference>
<dbReference type="RefSeq" id="WP_373306358.1">
    <property type="nucleotide sequence ID" value="NZ_BORP01000008.1"/>
</dbReference>
<feature type="domain" description="M23ase beta-sheet core" evidence="2">
    <location>
        <begin position="201"/>
        <end position="299"/>
    </location>
</feature>
<dbReference type="AlphaFoldDB" id="A0A919X9R9"/>
<name>A0A919X9R9_9BACI</name>
<dbReference type="PANTHER" id="PTHR21666">
    <property type="entry name" value="PEPTIDASE-RELATED"/>
    <property type="match status" value="1"/>
</dbReference>
<dbReference type="Proteomes" id="UP000676917">
    <property type="component" value="Unassembled WGS sequence"/>
</dbReference>
<dbReference type="InterPro" id="IPR050570">
    <property type="entry name" value="Cell_wall_metabolism_enzyme"/>
</dbReference>
<evidence type="ECO:0000313" key="4">
    <source>
        <dbReference type="Proteomes" id="UP000676917"/>
    </source>
</evidence>
<dbReference type="CDD" id="cd12797">
    <property type="entry name" value="M23_peptidase"/>
    <property type="match status" value="1"/>
</dbReference>
<dbReference type="InterPro" id="IPR016047">
    <property type="entry name" value="M23ase_b-sheet_dom"/>
</dbReference>
<proteinExistence type="predicted"/>
<reference evidence="3" key="1">
    <citation type="submission" date="2021-03" db="EMBL/GenBank/DDBJ databases">
        <title>Antimicrobial resistance genes in bacteria isolated from Japanese honey, and their potential for conferring macrolide and lincosamide resistance in the American foulbrood pathogen Paenibacillus larvae.</title>
        <authorList>
            <person name="Okamoto M."/>
            <person name="Kumagai M."/>
            <person name="Kanamori H."/>
            <person name="Takamatsu D."/>
        </authorList>
    </citation>
    <scope>NUCLEOTIDE SEQUENCE</scope>
    <source>
        <strain evidence="3">J43TS3</strain>
    </source>
</reference>
<evidence type="ECO:0000256" key="1">
    <source>
        <dbReference type="ARBA" id="ARBA00022729"/>
    </source>
</evidence>
<sequence>MNKRTIVALLFFLLFIIYLPSHRFAEEKKEESIYDKRMALYMKTESLTQIPWYFIAAVDQYERQIHKDLKEDQIISIRIPQEIWFGPGNQSMDMEMIEVFNGKGKDGNGDGKADPNNGEDALLTFATMIQAYGHNEEDFKIALWEYYKRDLTVQTIKNTARVFKKYNSINLTERDFPVAINYNYTYRSTWGDRRGFGGRRIHEGTDIFAGYGTPVHSTTYGVVELIGWNLYGGWRIGIRDIFNIYHYYAHLSGYQEGIEIGQIVKPGDVLGSVGSTGYGPPGTSGKFPPHLHYGMYKDNGYSEWSFDPYPYLRKWERMARDNR</sequence>
<dbReference type="Gene3D" id="2.70.70.10">
    <property type="entry name" value="Glucose Permease (Domain IIA)"/>
    <property type="match status" value="1"/>
</dbReference>
<evidence type="ECO:0000313" key="3">
    <source>
        <dbReference type="EMBL" id="GIO28637.1"/>
    </source>
</evidence>
<gene>
    <name evidence="3" type="primary">lytH</name>
    <name evidence="3" type="ORF">J43TS3_32480</name>
</gene>
<accession>A0A919X9R9</accession>